<gene>
    <name evidence="2" type="ORF">E2C01_059997</name>
</gene>
<proteinExistence type="predicted"/>
<accession>A0A5B7H117</accession>
<dbReference type="EMBL" id="VSRR010023932">
    <property type="protein sequence ID" value="MPC65860.1"/>
    <property type="molecule type" value="Genomic_DNA"/>
</dbReference>
<dbReference type="AlphaFoldDB" id="A0A5B7H117"/>
<protein>
    <submittedName>
        <fullName evidence="2">Uncharacterized protein</fullName>
    </submittedName>
</protein>
<sequence length="127" mass="14251">MKERVHETRVEKHPPITVRLRGRGGAAALHVDRVTLGCEGMKCSQLTDNLCTSISSGDAPARPKAASLPTDQLTRRPSHERACVSHYDPLRHRKYNIKPDLPFVRRGREVDPYQGMRGVAVEQSMCH</sequence>
<feature type="region of interest" description="Disordered" evidence="1">
    <location>
        <begin position="55"/>
        <end position="80"/>
    </location>
</feature>
<evidence type="ECO:0000313" key="2">
    <source>
        <dbReference type="EMBL" id="MPC65860.1"/>
    </source>
</evidence>
<name>A0A5B7H117_PORTR</name>
<keyword evidence="3" id="KW-1185">Reference proteome</keyword>
<reference evidence="2 3" key="1">
    <citation type="submission" date="2019-05" db="EMBL/GenBank/DDBJ databases">
        <title>Another draft genome of Portunus trituberculatus and its Hox gene families provides insights of decapod evolution.</title>
        <authorList>
            <person name="Jeong J.-H."/>
            <person name="Song I."/>
            <person name="Kim S."/>
            <person name="Choi T."/>
            <person name="Kim D."/>
            <person name="Ryu S."/>
            <person name="Kim W."/>
        </authorList>
    </citation>
    <scope>NUCLEOTIDE SEQUENCE [LARGE SCALE GENOMIC DNA]</scope>
    <source>
        <tissue evidence="2">Muscle</tissue>
    </source>
</reference>
<evidence type="ECO:0000256" key="1">
    <source>
        <dbReference type="SAM" id="MobiDB-lite"/>
    </source>
</evidence>
<organism evidence="2 3">
    <name type="scientific">Portunus trituberculatus</name>
    <name type="common">Swimming crab</name>
    <name type="synonym">Neptunus trituberculatus</name>
    <dbReference type="NCBI Taxonomy" id="210409"/>
    <lineage>
        <taxon>Eukaryota</taxon>
        <taxon>Metazoa</taxon>
        <taxon>Ecdysozoa</taxon>
        <taxon>Arthropoda</taxon>
        <taxon>Crustacea</taxon>
        <taxon>Multicrustacea</taxon>
        <taxon>Malacostraca</taxon>
        <taxon>Eumalacostraca</taxon>
        <taxon>Eucarida</taxon>
        <taxon>Decapoda</taxon>
        <taxon>Pleocyemata</taxon>
        <taxon>Brachyura</taxon>
        <taxon>Eubrachyura</taxon>
        <taxon>Portunoidea</taxon>
        <taxon>Portunidae</taxon>
        <taxon>Portuninae</taxon>
        <taxon>Portunus</taxon>
    </lineage>
</organism>
<evidence type="ECO:0000313" key="3">
    <source>
        <dbReference type="Proteomes" id="UP000324222"/>
    </source>
</evidence>
<comment type="caution">
    <text evidence="2">The sequence shown here is derived from an EMBL/GenBank/DDBJ whole genome shotgun (WGS) entry which is preliminary data.</text>
</comment>
<dbReference type="Proteomes" id="UP000324222">
    <property type="component" value="Unassembled WGS sequence"/>
</dbReference>